<protein>
    <recommendedName>
        <fullName evidence="2">T20D4.11-like domain-containing protein</fullName>
    </recommendedName>
</protein>
<evidence type="ECO:0000313" key="4">
    <source>
        <dbReference type="Proteomes" id="UP000829354"/>
    </source>
</evidence>
<dbReference type="InterPro" id="IPR002542">
    <property type="entry name" value="T20D4.11-like_dom"/>
</dbReference>
<feature type="signal peptide" evidence="1">
    <location>
        <begin position="1"/>
        <end position="18"/>
    </location>
</feature>
<dbReference type="Proteomes" id="UP000829354">
    <property type="component" value="Chromosome V"/>
</dbReference>
<keyword evidence="4" id="KW-1185">Reference proteome</keyword>
<proteinExistence type="predicted"/>
<dbReference type="AlphaFoldDB" id="A0AAE9EZL2"/>
<evidence type="ECO:0000313" key="3">
    <source>
        <dbReference type="EMBL" id="UMM32142.1"/>
    </source>
</evidence>
<accession>A0AAE9EZL2</accession>
<feature type="chain" id="PRO_5041979528" description="T20D4.11-like domain-containing protein" evidence="1">
    <location>
        <begin position="19"/>
        <end position="313"/>
    </location>
</feature>
<keyword evidence="1" id="KW-0732">Signal</keyword>
<dbReference type="PANTHER" id="PTHR21453">
    <property type="entry name" value="DUF19 DOMAIN-CONTAINING PROTEIN-RELATED-RELATED"/>
    <property type="match status" value="1"/>
</dbReference>
<reference evidence="3 4" key="1">
    <citation type="submission" date="2022-04" db="EMBL/GenBank/DDBJ databases">
        <title>Chromosome-level reference genomes for two strains of Caenorhabditis briggsae: an improved platform for comparative genomics.</title>
        <authorList>
            <person name="Stevens L."/>
            <person name="Andersen E."/>
        </authorList>
    </citation>
    <scope>NUCLEOTIDE SEQUENCE [LARGE SCALE GENOMIC DNA]</scope>
    <source>
        <strain evidence="3">VX34</strain>
        <tissue evidence="3">Whole-organism</tissue>
    </source>
</reference>
<dbReference type="Pfam" id="PF01579">
    <property type="entry name" value="DUF19"/>
    <property type="match status" value="1"/>
</dbReference>
<gene>
    <name evidence="3" type="ORF">L5515_006049</name>
</gene>
<name>A0AAE9EZL2_CAEBR</name>
<organism evidence="3 4">
    <name type="scientific">Caenorhabditis briggsae</name>
    <dbReference type="NCBI Taxonomy" id="6238"/>
    <lineage>
        <taxon>Eukaryota</taxon>
        <taxon>Metazoa</taxon>
        <taxon>Ecdysozoa</taxon>
        <taxon>Nematoda</taxon>
        <taxon>Chromadorea</taxon>
        <taxon>Rhabditida</taxon>
        <taxon>Rhabditina</taxon>
        <taxon>Rhabditomorpha</taxon>
        <taxon>Rhabditoidea</taxon>
        <taxon>Rhabditidae</taxon>
        <taxon>Peloderinae</taxon>
        <taxon>Caenorhabditis</taxon>
    </lineage>
</organism>
<evidence type="ECO:0000256" key="1">
    <source>
        <dbReference type="SAM" id="SignalP"/>
    </source>
</evidence>
<sequence length="313" mass="35524">MRNIFLLFCFIFVGSSHGAPLETHGVQSNITCIKTTSYNSTSVQCSKYAASTPCVEKLESHEAECSIKWNPFLDKGGLYTEEEPKEKCNTFLARMDASETQCDSGVLKATQVIHVTFDFLMGKRVTCVCVENSLGSPLQAHGVQWNMTCAKDPSYHVKIAVCTMEVKSFLHKNDDMKNKTMIDDLLKKCSKATTCLKSLSHCHIFGIDRTPVVENIVYTICDFTKWAANTPCNTKLESYEGECSPELNPFMDPHADEERKKEKCENFFGENGCIRDTMVKWCGREEWVQYRDLMLNLNDKVFKQCEINAADWN</sequence>
<dbReference type="EMBL" id="CP092624">
    <property type="protein sequence ID" value="UMM32142.1"/>
    <property type="molecule type" value="Genomic_DNA"/>
</dbReference>
<dbReference type="PANTHER" id="PTHR21453:SF28">
    <property type="entry name" value="DUF19 DOMAIN-CONTAINING PROTEIN-RELATED"/>
    <property type="match status" value="1"/>
</dbReference>
<feature type="domain" description="T20D4.11-like" evidence="2">
    <location>
        <begin position="157"/>
        <end position="306"/>
    </location>
</feature>
<evidence type="ECO:0000259" key="2">
    <source>
        <dbReference type="Pfam" id="PF01579"/>
    </source>
</evidence>